<keyword evidence="13" id="KW-1185">Reference proteome</keyword>
<dbReference type="GO" id="GO:0032196">
    <property type="term" value="P:transposition"/>
    <property type="evidence" value="ECO:0007669"/>
    <property type="project" value="UniProtKB-KW"/>
</dbReference>
<keyword evidence="5" id="KW-0862">Zinc</keyword>
<evidence type="ECO:0000259" key="10">
    <source>
        <dbReference type="Pfam" id="PF07282"/>
    </source>
</evidence>
<dbReference type="Proteomes" id="UP000008037">
    <property type="component" value="Chromosome"/>
</dbReference>
<dbReference type="InterPro" id="IPR021027">
    <property type="entry name" value="Transposase_put_HTH"/>
</dbReference>
<evidence type="ECO:0000256" key="5">
    <source>
        <dbReference type="ARBA" id="ARBA00022833"/>
    </source>
</evidence>
<dbReference type="PANTHER" id="PTHR30405">
    <property type="entry name" value="TRANSPOSASE"/>
    <property type="match status" value="1"/>
</dbReference>
<accession>K0IIR0</accession>
<keyword evidence="4" id="KW-0479">Metal-binding</keyword>
<comment type="similarity">
    <text evidence="1">In the C-terminal section; belongs to the transposase 35 family.</text>
</comment>
<keyword evidence="7" id="KW-0233">DNA recombination</keyword>
<dbReference type="NCBIfam" id="NF040570">
    <property type="entry name" value="guided_TnpB"/>
    <property type="match status" value="1"/>
</dbReference>
<keyword evidence="8" id="KW-1133">Transmembrane helix</keyword>
<dbReference type="KEGG" id="nga:Ngar_c10500"/>
<evidence type="ECO:0000256" key="4">
    <source>
        <dbReference type="ARBA" id="ARBA00022723"/>
    </source>
</evidence>
<evidence type="ECO:0000313" key="13">
    <source>
        <dbReference type="Proteomes" id="UP000008037"/>
    </source>
</evidence>
<proteinExistence type="inferred from homology"/>
<dbReference type="EMBL" id="CP002408">
    <property type="protein sequence ID" value="AFU57992.1"/>
    <property type="molecule type" value="Genomic_DNA"/>
</dbReference>
<dbReference type="AlphaFoldDB" id="K0IIR0"/>
<evidence type="ECO:0000256" key="8">
    <source>
        <dbReference type="SAM" id="Phobius"/>
    </source>
</evidence>
<comment type="similarity">
    <text evidence="2">In the N-terminal section; belongs to the transposase 2 family.</text>
</comment>
<feature type="domain" description="Probable transposase IS891/IS1136/IS1341" evidence="9">
    <location>
        <begin position="162"/>
        <end position="262"/>
    </location>
</feature>
<sequence length="392" mass="46273">MLNYKFRLYPTKEQELVLDQTLDGCRWIYNYFLSIPPMSEYDMNYALTELKEQHPWLRKYYHSKMLQMVAKQVAAARKAAKGRRSYRKHDDFNSFTYSQSGFRLENNNRLSLSKIGSIRIVLHRKPVNVKQVTICRKNSKWYAVAACQLLRRMYSTLIKYRKPVGIDVGITKFCHDSDNHVEDNPQLLTKMLRPLRKAHRRVSRRQTGSSNREKARHMLARLYERIHNKRHDFLHKTSTMYYSSRYDLIFLEKLRVMNMTKNHRLARKILDASWSTFKNMLQYKANRVVEVEPAYSSVDCSRCGHTVPKSLAVRTHSCPKCRAVLDRDYNAAINILKRGRESLMMLSLLLLLLLLRYYRWNAGKLHACRDRTTAVAEAGTRRGYRTSPIVVH</sequence>
<dbReference type="NCBIfam" id="TIGR01766">
    <property type="entry name" value="IS200/IS605 family accessory protein TnpB-like domain"/>
    <property type="match status" value="1"/>
</dbReference>
<evidence type="ECO:0000259" key="11">
    <source>
        <dbReference type="Pfam" id="PF12323"/>
    </source>
</evidence>
<dbReference type="HOGENOM" id="CLU_032903_0_1_2"/>
<dbReference type="Pfam" id="PF07282">
    <property type="entry name" value="Cas12f1-like_TNB"/>
    <property type="match status" value="1"/>
</dbReference>
<dbReference type="BioCyc" id="CNIT1237085:G1324-1048-MONOMER"/>
<reference evidence="12 13" key="1">
    <citation type="journal article" date="2012" name="Environ. Microbiol.">
        <title>The genome of the ammonia-oxidizing Candidatus Nitrososphaera gargensis: insights into metabolic versatility and environmental adaptations.</title>
        <authorList>
            <person name="Spang A."/>
            <person name="Poehlein A."/>
            <person name="Offre P."/>
            <person name="Zumbragel S."/>
            <person name="Haider S."/>
            <person name="Rychlik N."/>
            <person name="Nowka B."/>
            <person name="Schmeisser C."/>
            <person name="Lebedeva E.V."/>
            <person name="Rattei T."/>
            <person name="Bohm C."/>
            <person name="Schmid M."/>
            <person name="Galushko A."/>
            <person name="Hatzenpichler R."/>
            <person name="Weinmaier T."/>
            <person name="Daniel R."/>
            <person name="Schleper C."/>
            <person name="Spieck E."/>
            <person name="Streit W."/>
            <person name="Wagner M."/>
        </authorList>
    </citation>
    <scope>NUCLEOTIDE SEQUENCE [LARGE SCALE GENOMIC DNA]</scope>
    <source>
        <strain evidence="13">Ga9.2</strain>
    </source>
</reference>
<name>K0IIR0_NITGG</name>
<feature type="transmembrane region" description="Helical" evidence="8">
    <location>
        <begin position="343"/>
        <end position="360"/>
    </location>
</feature>
<dbReference type="InterPro" id="IPR051399">
    <property type="entry name" value="RNA-guided_DNA_endo/Transpos"/>
</dbReference>
<keyword evidence="3" id="KW-0815">Transposition</keyword>
<dbReference type="Pfam" id="PF12323">
    <property type="entry name" value="HTH_OrfB_IS605"/>
    <property type="match status" value="1"/>
</dbReference>
<dbReference type="GO" id="GO:0046872">
    <property type="term" value="F:metal ion binding"/>
    <property type="evidence" value="ECO:0007669"/>
    <property type="project" value="UniProtKB-KW"/>
</dbReference>
<dbReference type="InParanoid" id="K0IIR0"/>
<feature type="domain" description="Cas12f1-like TNB" evidence="10">
    <location>
        <begin position="274"/>
        <end position="335"/>
    </location>
</feature>
<dbReference type="Pfam" id="PF01385">
    <property type="entry name" value="OrfB_IS605"/>
    <property type="match status" value="1"/>
</dbReference>
<dbReference type="STRING" id="1237085.Ngar_c10500"/>
<evidence type="ECO:0000256" key="2">
    <source>
        <dbReference type="ARBA" id="ARBA00011044"/>
    </source>
</evidence>
<evidence type="ECO:0000256" key="3">
    <source>
        <dbReference type="ARBA" id="ARBA00022578"/>
    </source>
</evidence>
<gene>
    <name evidence="12" type="ordered locus">Ngar_c10500</name>
</gene>
<evidence type="ECO:0000256" key="1">
    <source>
        <dbReference type="ARBA" id="ARBA00008761"/>
    </source>
</evidence>
<dbReference type="GO" id="GO:0006310">
    <property type="term" value="P:DNA recombination"/>
    <property type="evidence" value="ECO:0007669"/>
    <property type="project" value="UniProtKB-KW"/>
</dbReference>
<keyword evidence="8" id="KW-0812">Transmembrane</keyword>
<evidence type="ECO:0000256" key="6">
    <source>
        <dbReference type="ARBA" id="ARBA00023125"/>
    </source>
</evidence>
<dbReference type="InterPro" id="IPR010095">
    <property type="entry name" value="Cas12f1-like_TNB"/>
</dbReference>
<keyword evidence="6" id="KW-0238">DNA-binding</keyword>
<protein>
    <submittedName>
        <fullName evidence="12">Putative transposase</fullName>
    </submittedName>
</protein>
<dbReference type="GO" id="GO:0003677">
    <property type="term" value="F:DNA binding"/>
    <property type="evidence" value="ECO:0007669"/>
    <property type="project" value="UniProtKB-KW"/>
</dbReference>
<dbReference type="PANTHER" id="PTHR30405:SF11">
    <property type="entry name" value="RNA-GUIDED DNA ENDONUCLEASE RV2885C-RELATED"/>
    <property type="match status" value="1"/>
</dbReference>
<organism evidence="12 13">
    <name type="scientific">Nitrososphaera gargensis (strain Ga9.2)</name>
    <dbReference type="NCBI Taxonomy" id="1237085"/>
    <lineage>
        <taxon>Archaea</taxon>
        <taxon>Nitrososphaerota</taxon>
        <taxon>Nitrososphaeria</taxon>
        <taxon>Nitrososphaerales</taxon>
        <taxon>Nitrososphaeraceae</taxon>
        <taxon>Nitrososphaera</taxon>
    </lineage>
</organism>
<evidence type="ECO:0000313" key="12">
    <source>
        <dbReference type="EMBL" id="AFU57992.1"/>
    </source>
</evidence>
<evidence type="ECO:0000259" key="9">
    <source>
        <dbReference type="Pfam" id="PF01385"/>
    </source>
</evidence>
<dbReference type="InterPro" id="IPR001959">
    <property type="entry name" value="Transposase"/>
</dbReference>
<evidence type="ECO:0000256" key="7">
    <source>
        <dbReference type="ARBA" id="ARBA00023172"/>
    </source>
</evidence>
<keyword evidence="8" id="KW-0472">Membrane</keyword>
<feature type="domain" description="Transposase putative helix-turn-helix" evidence="11">
    <location>
        <begin position="2"/>
        <end position="34"/>
    </location>
</feature>